<organism evidence="1 2">
    <name type="scientific">Corchorus olitorius</name>
    <dbReference type="NCBI Taxonomy" id="93759"/>
    <lineage>
        <taxon>Eukaryota</taxon>
        <taxon>Viridiplantae</taxon>
        <taxon>Streptophyta</taxon>
        <taxon>Embryophyta</taxon>
        <taxon>Tracheophyta</taxon>
        <taxon>Spermatophyta</taxon>
        <taxon>Magnoliopsida</taxon>
        <taxon>eudicotyledons</taxon>
        <taxon>Gunneridae</taxon>
        <taxon>Pentapetalae</taxon>
        <taxon>rosids</taxon>
        <taxon>malvids</taxon>
        <taxon>Malvales</taxon>
        <taxon>Malvaceae</taxon>
        <taxon>Grewioideae</taxon>
        <taxon>Apeibeae</taxon>
        <taxon>Corchorus</taxon>
    </lineage>
</organism>
<sequence length="48" mass="5390">MEKKMDQVWQCLVICSTGFVLKGIFRPADRRKLGSASNRGEKDKASCT</sequence>
<gene>
    <name evidence="1" type="ORF">COLO4_36162</name>
</gene>
<dbReference type="EMBL" id="AWUE01023030">
    <property type="protein sequence ID" value="OMO55168.1"/>
    <property type="molecule type" value="Genomic_DNA"/>
</dbReference>
<protein>
    <submittedName>
        <fullName evidence="1">Uncharacterized protein</fullName>
    </submittedName>
</protein>
<dbReference type="AlphaFoldDB" id="A0A1R3GAN9"/>
<accession>A0A1R3GAN9</accession>
<keyword evidence="2" id="KW-1185">Reference proteome</keyword>
<comment type="caution">
    <text evidence="1">The sequence shown here is derived from an EMBL/GenBank/DDBJ whole genome shotgun (WGS) entry which is preliminary data.</text>
</comment>
<proteinExistence type="predicted"/>
<dbReference type="Proteomes" id="UP000187203">
    <property type="component" value="Unassembled WGS sequence"/>
</dbReference>
<name>A0A1R3GAN9_9ROSI</name>
<evidence type="ECO:0000313" key="2">
    <source>
        <dbReference type="Proteomes" id="UP000187203"/>
    </source>
</evidence>
<reference evidence="2" key="1">
    <citation type="submission" date="2013-09" db="EMBL/GenBank/DDBJ databases">
        <title>Corchorus olitorius genome sequencing.</title>
        <authorList>
            <person name="Alam M."/>
            <person name="Haque M.S."/>
            <person name="Islam M.S."/>
            <person name="Emdad E.M."/>
            <person name="Islam M.M."/>
            <person name="Ahmed B."/>
            <person name="Halim A."/>
            <person name="Hossen Q.M.M."/>
            <person name="Hossain M.Z."/>
            <person name="Ahmed R."/>
            <person name="Khan M.M."/>
            <person name="Islam R."/>
            <person name="Rashid M.M."/>
            <person name="Khan S.A."/>
            <person name="Rahman M.S."/>
            <person name="Alam M."/>
            <person name="Yahiya A.S."/>
            <person name="Khan M.S."/>
            <person name="Azam M.S."/>
            <person name="Haque T."/>
            <person name="Lashkar M.Z.H."/>
            <person name="Akhand A.I."/>
            <person name="Morshed G."/>
            <person name="Roy S."/>
            <person name="Uddin K.S."/>
            <person name="Rabeya T."/>
            <person name="Hossain A.S."/>
            <person name="Chowdhury A."/>
            <person name="Snigdha A.R."/>
            <person name="Mortoza M.S."/>
            <person name="Matin S.A."/>
            <person name="Hoque S.M.E."/>
            <person name="Islam M.K."/>
            <person name="Roy D.K."/>
            <person name="Haider R."/>
            <person name="Moosa M.M."/>
            <person name="Elias S.M."/>
            <person name="Hasan A.M."/>
            <person name="Jahan S."/>
            <person name="Shafiuddin M."/>
            <person name="Mahmood N."/>
            <person name="Shommy N.S."/>
        </authorList>
    </citation>
    <scope>NUCLEOTIDE SEQUENCE [LARGE SCALE GENOMIC DNA]</scope>
    <source>
        <strain evidence="2">cv. O-4</strain>
    </source>
</reference>
<evidence type="ECO:0000313" key="1">
    <source>
        <dbReference type="EMBL" id="OMO55168.1"/>
    </source>
</evidence>